<dbReference type="PIRSF" id="PIRSF000535">
    <property type="entry name" value="1PFK/6PFK/LacC"/>
    <property type="match status" value="1"/>
</dbReference>
<dbReference type="GO" id="GO:0016773">
    <property type="term" value="F:phosphotransferase activity, alcohol group as acceptor"/>
    <property type="evidence" value="ECO:0007669"/>
    <property type="project" value="InterPro"/>
</dbReference>
<dbReference type="InterPro" id="IPR029056">
    <property type="entry name" value="Ribokinase-like"/>
</dbReference>
<reference evidence="7" key="1">
    <citation type="submission" date="2021-01" db="EMBL/GenBank/DDBJ databases">
        <authorList>
            <person name="Corre E."/>
            <person name="Pelletier E."/>
            <person name="Niang G."/>
            <person name="Scheremetjew M."/>
            <person name="Finn R."/>
            <person name="Kale V."/>
            <person name="Holt S."/>
            <person name="Cochrane G."/>
            <person name="Meng A."/>
            <person name="Brown T."/>
            <person name="Cohen L."/>
        </authorList>
    </citation>
    <scope>NUCLEOTIDE SEQUENCE</scope>
    <source>
        <strain evidence="7">GSBS06</strain>
    </source>
</reference>
<evidence type="ECO:0000256" key="2">
    <source>
        <dbReference type="ARBA" id="ARBA00022679"/>
    </source>
</evidence>
<evidence type="ECO:0000256" key="5">
    <source>
        <dbReference type="ARBA" id="ARBA00022840"/>
    </source>
</evidence>
<evidence type="ECO:0000313" key="7">
    <source>
        <dbReference type="EMBL" id="CAE0441619.1"/>
    </source>
</evidence>
<comment type="similarity">
    <text evidence="1">Belongs to the carbohydrate kinase PfkB family.</text>
</comment>
<evidence type="ECO:0000259" key="6">
    <source>
        <dbReference type="Pfam" id="PF00294"/>
    </source>
</evidence>
<accession>A0A7S3PJS8</accession>
<dbReference type="PANTHER" id="PTHR46566:SF2">
    <property type="entry name" value="ATP-DEPENDENT 6-PHOSPHOFRUCTOKINASE ISOZYME 2"/>
    <property type="match status" value="1"/>
</dbReference>
<dbReference type="SUPFAM" id="SSF53613">
    <property type="entry name" value="Ribokinase-like"/>
    <property type="match status" value="1"/>
</dbReference>
<dbReference type="Pfam" id="PF00294">
    <property type="entry name" value="PfkB"/>
    <property type="match status" value="1"/>
</dbReference>
<dbReference type="GO" id="GO:0005524">
    <property type="term" value="F:ATP binding"/>
    <property type="evidence" value="ECO:0007669"/>
    <property type="project" value="UniProtKB-KW"/>
</dbReference>
<proteinExistence type="inferred from homology"/>
<dbReference type="InterPro" id="IPR011611">
    <property type="entry name" value="PfkB_dom"/>
</dbReference>
<keyword evidence="2" id="KW-0808">Transferase</keyword>
<sequence length="332" mass="36280">MAVEMIAIGANPAYQKLTEFEELNIGHVNRASSMTILAAGKGQNFARAVCSVKYRACAVAHFLGGATGKWIHENLTTNNIPQIVSWTTSQTRTCTTVKDLEGGTVTELIDPSGPVSEQEVKYLLDEIEKHIDSVKIVAICGTHPPGAETLYLDIANIVAKKKEKGGECMLYLDGFQKVTSLLESGAVSIYKVALYELLSLIGLDRSDYDQAAQLMKAREIMFERYPNLKWIAVTDGPNTAYLFHNISLTGSCEKSIWKYNVKQLQKEEVVNPIGAGDTVGGVMMAKFLENGDMPMAFRWGLSAATAKCKLPSAGGIFNGDDLEECLMQTEVH</sequence>
<name>A0A7S3PJS8_9STRA</name>
<dbReference type="PANTHER" id="PTHR46566">
    <property type="entry name" value="1-PHOSPHOFRUCTOKINASE-RELATED"/>
    <property type="match status" value="1"/>
</dbReference>
<dbReference type="InterPro" id="IPR017583">
    <property type="entry name" value="Tagatose/fructose_Pkinase"/>
</dbReference>
<dbReference type="EMBL" id="HBIN01015488">
    <property type="protein sequence ID" value="CAE0441619.1"/>
    <property type="molecule type" value="Transcribed_RNA"/>
</dbReference>
<organism evidence="7">
    <name type="scientific">Aplanochytrium stocchinoi</name>
    <dbReference type="NCBI Taxonomy" id="215587"/>
    <lineage>
        <taxon>Eukaryota</taxon>
        <taxon>Sar</taxon>
        <taxon>Stramenopiles</taxon>
        <taxon>Bigyra</taxon>
        <taxon>Labyrinthulomycetes</taxon>
        <taxon>Thraustochytrida</taxon>
        <taxon>Thraustochytriidae</taxon>
        <taxon>Aplanochytrium</taxon>
    </lineage>
</organism>
<protein>
    <recommendedName>
        <fullName evidence="6">Carbohydrate kinase PfkB domain-containing protein</fullName>
    </recommendedName>
</protein>
<evidence type="ECO:0000256" key="1">
    <source>
        <dbReference type="ARBA" id="ARBA00010688"/>
    </source>
</evidence>
<evidence type="ECO:0000256" key="3">
    <source>
        <dbReference type="ARBA" id="ARBA00022741"/>
    </source>
</evidence>
<keyword evidence="5" id="KW-0067">ATP-binding</keyword>
<dbReference type="GO" id="GO:0016301">
    <property type="term" value="F:kinase activity"/>
    <property type="evidence" value="ECO:0007669"/>
    <property type="project" value="UniProtKB-KW"/>
</dbReference>
<dbReference type="AlphaFoldDB" id="A0A7S3PJS8"/>
<keyword evidence="3" id="KW-0547">Nucleotide-binding</keyword>
<gene>
    <name evidence="7" type="ORF">ASTO00021_LOCUS11750</name>
</gene>
<keyword evidence="4" id="KW-0418">Kinase</keyword>
<evidence type="ECO:0000256" key="4">
    <source>
        <dbReference type="ARBA" id="ARBA00022777"/>
    </source>
</evidence>
<feature type="domain" description="Carbohydrate kinase PfkB" evidence="6">
    <location>
        <begin position="25"/>
        <end position="312"/>
    </location>
</feature>
<dbReference type="Gene3D" id="3.40.1190.20">
    <property type="match status" value="1"/>
</dbReference>
<dbReference type="GO" id="GO:0005975">
    <property type="term" value="P:carbohydrate metabolic process"/>
    <property type="evidence" value="ECO:0007669"/>
    <property type="project" value="InterPro"/>
</dbReference>